<proteinExistence type="predicted"/>
<reference evidence="3 4" key="1">
    <citation type="submission" date="2019-01" db="EMBL/GenBank/DDBJ databases">
        <title>Draft genome sequences of three monokaryotic isolates of the white-rot basidiomycete fungus Dichomitus squalens.</title>
        <authorList>
            <consortium name="DOE Joint Genome Institute"/>
            <person name="Lopez S.C."/>
            <person name="Andreopoulos B."/>
            <person name="Pangilinan J."/>
            <person name="Lipzen A."/>
            <person name="Riley R."/>
            <person name="Ahrendt S."/>
            <person name="Ng V."/>
            <person name="Barry K."/>
            <person name="Daum C."/>
            <person name="Grigoriev I.V."/>
            <person name="Hilden K.S."/>
            <person name="Makela M.R."/>
            <person name="de Vries R.P."/>
        </authorList>
    </citation>
    <scope>NUCLEOTIDE SEQUENCE [LARGE SCALE GENOMIC DNA]</scope>
    <source>
        <strain evidence="3 4">CBS 464.89</strain>
    </source>
</reference>
<feature type="region of interest" description="Disordered" evidence="1">
    <location>
        <begin position="307"/>
        <end position="336"/>
    </location>
</feature>
<keyword evidence="2" id="KW-0812">Transmembrane</keyword>
<dbReference type="GO" id="GO:0030427">
    <property type="term" value="C:site of polarized growth"/>
    <property type="evidence" value="ECO:0007669"/>
    <property type="project" value="TreeGrafter"/>
</dbReference>
<feature type="compositionally biased region" description="Low complexity" evidence="1">
    <location>
        <begin position="311"/>
        <end position="334"/>
    </location>
</feature>
<dbReference type="InterPro" id="IPR039295">
    <property type="entry name" value="MSB2"/>
</dbReference>
<dbReference type="Proteomes" id="UP000292082">
    <property type="component" value="Unassembled WGS sequence"/>
</dbReference>
<evidence type="ECO:0000313" key="3">
    <source>
        <dbReference type="EMBL" id="TBU57374.1"/>
    </source>
</evidence>
<evidence type="ECO:0000313" key="4">
    <source>
        <dbReference type="Proteomes" id="UP000292082"/>
    </source>
</evidence>
<sequence length="457" mass="48846">MCIWVLCSRITSQVDDHLCSWQWYHHIDFGDGHHYYQRQQHHYDDHICISGSVTTTSSAITSAVSGNATITTSAVNGTTTSTSTNGTVISLPSITSTSVATTNLTTSHVLTSTPSVDSQFTFVTGTSLAVASTPSESTLTTTATDPDTPSTTFTLQPSSASPSQAALPSDLPNQIFPAAGSHPGDPDLDGYTQISLLFDAALNWEFVLTNPNSSAQIFAWMSPILQASLDLTAEQVKTYQLHVYVPADYTGPSDVDLLQTMYLGWIPTGAVDTLAQQLKVTSSAFYTALNSPYSDLAKHVVSSFPVENAPGSTDGSSGSNDSGSGHASSGSSSSKTREDAIIGVVTSLGAITLLILAFLVYRAIKQRRELAHRRLSDPHQTEFIGAPPEEDHEFDRDSVGGQRRRSFYYAADSLRGLGDHGAAAASGAAAEDPFNPSMRERRPVIGTPILRDNTMNW</sequence>
<dbReference type="GO" id="GO:0030010">
    <property type="term" value="P:establishment of cell polarity"/>
    <property type="evidence" value="ECO:0007669"/>
    <property type="project" value="TreeGrafter"/>
</dbReference>
<dbReference type="STRING" id="114155.A0A4Q9PSP3"/>
<dbReference type="GO" id="GO:0005034">
    <property type="term" value="F:osmosensor activity"/>
    <property type="evidence" value="ECO:0007669"/>
    <property type="project" value="InterPro"/>
</dbReference>
<dbReference type="GO" id="GO:0005886">
    <property type="term" value="C:plasma membrane"/>
    <property type="evidence" value="ECO:0007669"/>
    <property type="project" value="InterPro"/>
</dbReference>
<organism evidence="3 4">
    <name type="scientific">Dichomitus squalens</name>
    <dbReference type="NCBI Taxonomy" id="114155"/>
    <lineage>
        <taxon>Eukaryota</taxon>
        <taxon>Fungi</taxon>
        <taxon>Dikarya</taxon>
        <taxon>Basidiomycota</taxon>
        <taxon>Agaricomycotina</taxon>
        <taxon>Agaricomycetes</taxon>
        <taxon>Polyporales</taxon>
        <taxon>Polyporaceae</taxon>
        <taxon>Dichomitus</taxon>
    </lineage>
</organism>
<feature type="region of interest" description="Disordered" evidence="1">
    <location>
        <begin position="373"/>
        <end position="399"/>
    </location>
</feature>
<evidence type="ECO:0000256" key="2">
    <source>
        <dbReference type="SAM" id="Phobius"/>
    </source>
</evidence>
<keyword evidence="2" id="KW-1133">Transmembrane helix</keyword>
<evidence type="ECO:0008006" key="5">
    <source>
        <dbReference type="Google" id="ProtNLM"/>
    </source>
</evidence>
<dbReference type="GO" id="GO:0006972">
    <property type="term" value="P:hyperosmotic response"/>
    <property type="evidence" value="ECO:0007669"/>
    <property type="project" value="TreeGrafter"/>
</dbReference>
<feature type="transmembrane region" description="Helical" evidence="2">
    <location>
        <begin position="340"/>
        <end position="364"/>
    </location>
</feature>
<evidence type="ECO:0000256" key="1">
    <source>
        <dbReference type="SAM" id="MobiDB-lite"/>
    </source>
</evidence>
<dbReference type="EMBL" id="ML145138">
    <property type="protein sequence ID" value="TBU57374.1"/>
    <property type="molecule type" value="Genomic_DNA"/>
</dbReference>
<feature type="compositionally biased region" description="Low complexity" evidence="1">
    <location>
        <begin position="133"/>
        <end position="169"/>
    </location>
</feature>
<dbReference type="GO" id="GO:0001402">
    <property type="term" value="P:signal transduction involved in filamentous growth"/>
    <property type="evidence" value="ECO:0007669"/>
    <property type="project" value="TreeGrafter"/>
</dbReference>
<feature type="region of interest" description="Disordered" evidence="1">
    <location>
        <begin position="133"/>
        <end position="183"/>
    </location>
</feature>
<dbReference type="AlphaFoldDB" id="A0A4Q9PSP3"/>
<keyword evidence="4" id="KW-1185">Reference proteome</keyword>
<dbReference type="PANTHER" id="PTHR35778">
    <property type="entry name" value="SIGNALING MUCIN HKR1-RELATED"/>
    <property type="match status" value="1"/>
</dbReference>
<dbReference type="PANTHER" id="PTHR35778:SF1">
    <property type="entry name" value="SIGNALING MUCIN HKR1-RELATED"/>
    <property type="match status" value="1"/>
</dbReference>
<keyword evidence="2" id="KW-0472">Membrane</keyword>
<name>A0A4Q9PSP3_9APHY</name>
<dbReference type="GO" id="GO:0007232">
    <property type="term" value="P:osmosensory signaling pathway via Sho1 osmosensor"/>
    <property type="evidence" value="ECO:0007669"/>
    <property type="project" value="InterPro"/>
</dbReference>
<dbReference type="GO" id="GO:0005576">
    <property type="term" value="C:extracellular region"/>
    <property type="evidence" value="ECO:0007669"/>
    <property type="project" value="TreeGrafter"/>
</dbReference>
<gene>
    <name evidence="3" type="ORF">BD310DRAFT_1020567</name>
</gene>
<accession>A0A4Q9PSP3</accession>
<protein>
    <recommendedName>
        <fullName evidence="5">Mid2 domain-containing protein</fullName>
    </recommendedName>
</protein>
<dbReference type="GO" id="GO:0031505">
    <property type="term" value="P:fungal-type cell wall organization"/>
    <property type="evidence" value="ECO:0007669"/>
    <property type="project" value="TreeGrafter"/>
</dbReference>
<dbReference type="GO" id="GO:0009986">
    <property type="term" value="C:cell surface"/>
    <property type="evidence" value="ECO:0007669"/>
    <property type="project" value="TreeGrafter"/>
</dbReference>